<keyword evidence="2" id="KW-1133">Transmembrane helix</keyword>
<evidence type="ECO:0000313" key="3">
    <source>
        <dbReference type="EMBL" id="KAJ0219486.1"/>
    </source>
</evidence>
<organism evidence="3 4">
    <name type="scientific">Lactuca sativa</name>
    <name type="common">Garden lettuce</name>
    <dbReference type="NCBI Taxonomy" id="4236"/>
    <lineage>
        <taxon>Eukaryota</taxon>
        <taxon>Viridiplantae</taxon>
        <taxon>Streptophyta</taxon>
        <taxon>Embryophyta</taxon>
        <taxon>Tracheophyta</taxon>
        <taxon>Spermatophyta</taxon>
        <taxon>Magnoliopsida</taxon>
        <taxon>eudicotyledons</taxon>
        <taxon>Gunneridae</taxon>
        <taxon>Pentapetalae</taxon>
        <taxon>asterids</taxon>
        <taxon>campanulids</taxon>
        <taxon>Asterales</taxon>
        <taxon>Asteraceae</taxon>
        <taxon>Cichorioideae</taxon>
        <taxon>Cichorieae</taxon>
        <taxon>Lactucinae</taxon>
        <taxon>Lactuca</taxon>
    </lineage>
</organism>
<dbReference type="PANTHER" id="PTHR35474:SF1">
    <property type="entry name" value="ATP PHOSPHORIBOSYLTRANSFERASE REGULATORY SUBUNIT"/>
    <property type="match status" value="1"/>
</dbReference>
<feature type="region of interest" description="Disordered" evidence="1">
    <location>
        <begin position="26"/>
        <end position="85"/>
    </location>
</feature>
<dbReference type="GO" id="GO:0010100">
    <property type="term" value="P:negative regulation of photomorphogenesis"/>
    <property type="evidence" value="ECO:0007669"/>
    <property type="project" value="InterPro"/>
</dbReference>
<accession>A0A9R1XNA1</accession>
<name>A0A9R1XNA1_LACSA</name>
<feature type="transmembrane region" description="Helical" evidence="2">
    <location>
        <begin position="122"/>
        <end position="144"/>
    </location>
</feature>
<gene>
    <name evidence="3" type="ORF">LSAT_V11C300146880</name>
</gene>
<comment type="caution">
    <text evidence="3">The sequence shown here is derived from an EMBL/GenBank/DDBJ whole genome shotgun (WGS) entry which is preliminary data.</text>
</comment>
<keyword evidence="4" id="KW-1185">Reference proteome</keyword>
<feature type="compositionally biased region" description="Acidic residues" evidence="1">
    <location>
        <begin position="69"/>
        <end position="84"/>
    </location>
</feature>
<proteinExistence type="predicted"/>
<dbReference type="AlphaFoldDB" id="A0A9R1XNA1"/>
<protein>
    <submittedName>
        <fullName evidence="3">Uncharacterized protein</fullName>
    </submittedName>
</protein>
<evidence type="ECO:0000256" key="1">
    <source>
        <dbReference type="SAM" id="MobiDB-lite"/>
    </source>
</evidence>
<evidence type="ECO:0000256" key="2">
    <source>
        <dbReference type="SAM" id="Phobius"/>
    </source>
</evidence>
<dbReference type="GO" id="GO:0009787">
    <property type="term" value="P:regulation of abscisic acid-activated signaling pathway"/>
    <property type="evidence" value="ECO:0007669"/>
    <property type="project" value="InterPro"/>
</dbReference>
<dbReference type="EMBL" id="NBSK02000003">
    <property type="protein sequence ID" value="KAJ0219486.1"/>
    <property type="molecule type" value="Genomic_DNA"/>
</dbReference>
<dbReference type="PANTHER" id="PTHR35474">
    <property type="entry name" value="ATP PHOSPHORIBOSYLTRANSFERASE REGULATORY SUBUNIT"/>
    <property type="match status" value="1"/>
</dbReference>
<dbReference type="InterPro" id="IPR039324">
    <property type="entry name" value="SHW1"/>
</dbReference>
<evidence type="ECO:0000313" key="4">
    <source>
        <dbReference type="Proteomes" id="UP000235145"/>
    </source>
</evidence>
<keyword evidence="2" id="KW-0472">Membrane</keyword>
<dbReference type="Proteomes" id="UP000235145">
    <property type="component" value="Unassembled WGS sequence"/>
</dbReference>
<sequence>MPIIMSSSSTFIRPFLFRTPGLRLQATRRPPSYPQNSSFDDSMDQEGENSAADPRIWNRNRNDMTFFGDYDEDDDEDDDEEEEDDRRMDLLIRFVENVFKKISKRARKAIRSVLPINIPTKLVLICISQVINLIQFAGFSWFLLQLSSNY</sequence>
<keyword evidence="2" id="KW-0812">Transmembrane</keyword>
<reference evidence="3 4" key="1">
    <citation type="journal article" date="2017" name="Nat. Commun.">
        <title>Genome assembly with in vitro proximity ligation data and whole-genome triplication in lettuce.</title>
        <authorList>
            <person name="Reyes-Chin-Wo S."/>
            <person name="Wang Z."/>
            <person name="Yang X."/>
            <person name="Kozik A."/>
            <person name="Arikit S."/>
            <person name="Song C."/>
            <person name="Xia L."/>
            <person name="Froenicke L."/>
            <person name="Lavelle D.O."/>
            <person name="Truco M.J."/>
            <person name="Xia R."/>
            <person name="Zhu S."/>
            <person name="Xu C."/>
            <person name="Xu H."/>
            <person name="Xu X."/>
            <person name="Cox K."/>
            <person name="Korf I."/>
            <person name="Meyers B.C."/>
            <person name="Michelmore R.W."/>
        </authorList>
    </citation>
    <scope>NUCLEOTIDE SEQUENCE [LARGE SCALE GENOMIC DNA]</scope>
    <source>
        <strain evidence="4">cv. Salinas</strain>
        <tissue evidence="3">Seedlings</tissue>
    </source>
</reference>